<evidence type="ECO:0000313" key="17">
    <source>
        <dbReference type="EMBL" id="HAB1884725.1"/>
    </source>
</evidence>
<dbReference type="EMBL" id="AAMEQR010000012">
    <property type="protein sequence ID" value="EDG5798363.1"/>
    <property type="molecule type" value="Genomic_DNA"/>
</dbReference>
<dbReference type="EMBL" id="AAKRAK010000018">
    <property type="protein sequence ID" value="ECU7934316.1"/>
    <property type="molecule type" value="Genomic_DNA"/>
</dbReference>
<dbReference type="GO" id="GO:0005829">
    <property type="term" value="C:cytosol"/>
    <property type="evidence" value="ECO:0007669"/>
    <property type="project" value="TreeGrafter"/>
</dbReference>
<proteinExistence type="predicted"/>
<dbReference type="NCBIfam" id="TIGR01484">
    <property type="entry name" value="HAD-SF-IIB"/>
    <property type="match status" value="1"/>
</dbReference>
<reference evidence="15" key="1">
    <citation type="journal article" date="2018" name="Genome Biol.">
        <title>SKESA: strategic k-mer extension for scrupulous assemblies.</title>
        <authorList>
            <person name="Souvorov A."/>
            <person name="Agarwala R."/>
            <person name="Lipman D.J."/>
        </authorList>
    </citation>
    <scope>NUCLEOTIDE SEQUENCE</scope>
    <source>
        <strain evidence="27">13-0431</strain>
        <strain evidence="15">Salmonella enterica</strain>
    </source>
</reference>
<sequence length="280" mass="30748">MTFQVIALDLDGTLLTPQKTILSESILALQNARKSGAKIVIVTGRHHVAIHPFYQALDLDTPTICCNGALLYDYVGKRVLASDTLHPEQATQLVSLLDAHNVHGLMYADDVMFYSQVTGHITRTETWARSLPEHQRPVFKHVNSLGAAVHDVDNIWKFALTGSDIDKLKNFAQIVKSEIGLTCEWSWHDQVDIAQIGNSKGKRLTQWVESMGLSMKDVIAFGDNLNDVSMLQSAGLGVAMGNAVDEVKACADLVIGSNTEPSIAEILNAHYNNETLKFIP</sequence>
<dbReference type="PROSITE" id="PS01228">
    <property type="entry name" value="COF_1"/>
    <property type="match status" value="1"/>
</dbReference>
<evidence type="ECO:0000256" key="3">
    <source>
        <dbReference type="ARBA" id="ARBA00022842"/>
    </source>
</evidence>
<comment type="caution">
    <text evidence="28">The sequence shown here is derived from an EMBL/GenBank/DDBJ whole genome shotgun (WGS) entry which is preliminary data.</text>
</comment>
<dbReference type="EMBL" id="DAAQWY010000017">
    <property type="protein sequence ID" value="HAE1220553.1"/>
    <property type="molecule type" value="Genomic_DNA"/>
</dbReference>
<name>A0A2T9HX11_SALET</name>
<evidence type="ECO:0000313" key="24">
    <source>
        <dbReference type="EMBL" id="HAB6238627.1"/>
    </source>
</evidence>
<dbReference type="EMBL" id="DAAGBW010000014">
    <property type="protein sequence ID" value="HAB2426440.1"/>
    <property type="molecule type" value="Genomic_DNA"/>
</dbReference>
<dbReference type="EMBL" id="AALSOQ010000017">
    <property type="protein sequence ID" value="EDC9468107.1"/>
    <property type="molecule type" value="Genomic_DNA"/>
</dbReference>
<evidence type="ECO:0000256" key="1">
    <source>
        <dbReference type="ARBA" id="ARBA00022723"/>
    </source>
</evidence>
<dbReference type="EMBL" id="DAAHEN010000017">
    <property type="protein sequence ID" value="HAB5771383.1"/>
    <property type="molecule type" value="Genomic_DNA"/>
</dbReference>
<dbReference type="EMBL" id="DAAFXG010000016">
    <property type="protein sequence ID" value="HAB1884725.1"/>
    <property type="molecule type" value="Genomic_DNA"/>
</dbReference>
<dbReference type="EMBL" id="DAARAE010000027">
    <property type="protein sequence ID" value="HAE1456425.1"/>
    <property type="molecule type" value="Genomic_DNA"/>
</dbReference>
<dbReference type="RefSeq" id="WP_000143911.1">
    <property type="nucleotide sequence ID" value="NZ_JADDHT010000017.1"/>
</dbReference>
<dbReference type="EMBL" id="AAHMZR010000023">
    <property type="protein sequence ID" value="EBY0576660.1"/>
    <property type="molecule type" value="Genomic_DNA"/>
</dbReference>
<dbReference type="EMBL" id="DAASRO010000016">
    <property type="protein sequence ID" value="HAE6730391.1"/>
    <property type="molecule type" value="Genomic_DNA"/>
</dbReference>
<reference evidence="7" key="5">
    <citation type="submission" date="2018-07" db="EMBL/GenBank/DDBJ databases">
        <authorList>
            <person name="Ashton P.M."/>
            <person name="Dallman T."/>
            <person name="Nair S."/>
            <person name="De Pinna E."/>
            <person name="Peters T."/>
            <person name="Grant K."/>
        </authorList>
    </citation>
    <scope>NUCLEOTIDE SEQUENCE</scope>
    <source>
        <strain evidence="7">152447</strain>
        <strain evidence="4">208936</strain>
        <strain evidence="6">250819</strain>
        <strain evidence="13">369915</strain>
        <strain evidence="5">428140</strain>
    </source>
</reference>
<dbReference type="NCBIfam" id="TIGR00099">
    <property type="entry name" value="Cof-subfamily"/>
    <property type="match status" value="1"/>
</dbReference>
<dbReference type="SFLD" id="SFLDG01140">
    <property type="entry name" value="C2.B:_Phosphomannomutase_and_P"/>
    <property type="match status" value="1"/>
</dbReference>
<dbReference type="EMBL" id="AAGQKS010000020">
    <property type="protein sequence ID" value="EBQ8901893.1"/>
    <property type="molecule type" value="Genomic_DNA"/>
</dbReference>
<dbReference type="GO" id="GO:0000287">
    <property type="term" value="F:magnesium ion binding"/>
    <property type="evidence" value="ECO:0007669"/>
    <property type="project" value="UniProtKB-ARBA"/>
</dbReference>
<dbReference type="InterPro" id="IPR023214">
    <property type="entry name" value="HAD_sf"/>
</dbReference>
<evidence type="ECO:0000313" key="28">
    <source>
        <dbReference type="EMBL" id="PVL89267.1"/>
    </source>
</evidence>
<dbReference type="EMBL" id="DAAFWP010000016">
    <property type="protein sequence ID" value="HAB1804637.1"/>
    <property type="molecule type" value="Genomic_DNA"/>
</dbReference>
<dbReference type="AlphaFoldDB" id="A0A2T9HX11"/>
<evidence type="ECO:0000313" key="12">
    <source>
        <dbReference type="EMBL" id="EDG5798363.1"/>
    </source>
</evidence>
<dbReference type="EMBL" id="AAMIOU010000008">
    <property type="protein sequence ID" value="EDH7244578.1"/>
    <property type="molecule type" value="Genomic_DNA"/>
</dbReference>
<keyword evidence="3" id="KW-0460">Magnesium</keyword>
<dbReference type="EMBL" id="DAAFUE010000014">
    <property type="protein sequence ID" value="HAB1572420.1"/>
    <property type="molecule type" value="Genomic_DNA"/>
</dbReference>
<dbReference type="PANTHER" id="PTHR10000:SF58">
    <property type="entry name" value="PYRIDOXAL PHOSPHATE PHOSPHATASE YBHA"/>
    <property type="match status" value="1"/>
</dbReference>
<evidence type="ECO:0000313" key="15">
    <source>
        <dbReference type="EMBL" id="HAB1572420.1"/>
    </source>
</evidence>
<evidence type="ECO:0000313" key="8">
    <source>
        <dbReference type="EMBL" id="ECA7463477.1"/>
    </source>
</evidence>
<evidence type="ECO:0000313" key="4">
    <source>
        <dbReference type="EMBL" id="EBQ8901893.1"/>
    </source>
</evidence>
<gene>
    <name evidence="9" type="ORF">A3Z75_15675</name>
    <name evidence="12" type="ORF">B7643_16915</name>
    <name evidence="10" type="ORF">BEI99_21280</name>
    <name evidence="11" type="ORF">BH418_15535</name>
    <name evidence="28" type="ORF">C4792_21155</name>
    <name evidence="13" type="ORF">CB381_18100</name>
    <name evidence="14" type="ORF">CBN47_06005</name>
    <name evidence="4" type="ORF">DKS77_14055</name>
    <name evidence="6" type="ORF">DLB38_16795</name>
    <name evidence="5" type="ORF">DNV88_18275</name>
    <name evidence="7" type="ORF">DUR08_17105</name>
    <name evidence="8" type="ORF">EPK73_14445</name>
    <name evidence="25" type="ORF">G2913_20815</name>
    <name evidence="26" type="ORF">G3A30_08350</name>
    <name evidence="27" type="ORF">G4K93_004278</name>
    <name evidence="21" type="ORF">GB020_20605</name>
    <name evidence="20" type="ORF">GB182_20875</name>
    <name evidence="23" type="ORF">GB352_20570</name>
    <name evidence="19" type="ORF">GB356_20870</name>
    <name evidence="24" type="ORF">GB394_20910</name>
    <name evidence="18" type="ORF">GB613_16835</name>
    <name evidence="22" type="ORF">GBS17_20875</name>
    <name evidence="15" type="ORF">GBX08_20905</name>
    <name evidence="16" type="ORF">GBY12_20585</name>
    <name evidence="17" type="ORF">GBY78_20910</name>
</gene>
<reference evidence="15" key="7">
    <citation type="submission" date="2019-10" db="EMBL/GenBank/DDBJ databases">
        <authorList>
            <consortium name="NCBI Pathogen Detection Project"/>
        </authorList>
    </citation>
    <scope>NUCLEOTIDE SEQUENCE</scope>
    <source>
        <strain evidence="27">13-0431</strain>
        <strain evidence="15">Salmonella enterica</strain>
    </source>
</reference>
<evidence type="ECO:0000313" key="10">
    <source>
        <dbReference type="EMBL" id="ECU7934316.1"/>
    </source>
</evidence>
<dbReference type="EMBL" id="DAAFYT010000045">
    <property type="protein sequence ID" value="HAB2060306.1"/>
    <property type="molecule type" value="Genomic_DNA"/>
</dbReference>
<dbReference type="Proteomes" id="UP000839928">
    <property type="component" value="Unassembled WGS sequence"/>
</dbReference>
<dbReference type="Gene3D" id="3.40.50.1000">
    <property type="entry name" value="HAD superfamily/HAD-like"/>
    <property type="match status" value="1"/>
</dbReference>
<evidence type="ECO:0000313" key="19">
    <source>
        <dbReference type="EMBL" id="HAB2371873.1"/>
    </source>
</evidence>
<dbReference type="CDD" id="cd07516">
    <property type="entry name" value="HAD_Pase"/>
    <property type="match status" value="1"/>
</dbReference>
<evidence type="ECO:0000313" key="21">
    <source>
        <dbReference type="EMBL" id="HAB5023233.1"/>
    </source>
</evidence>
<evidence type="ECO:0000313" key="18">
    <source>
        <dbReference type="EMBL" id="HAB2060306.1"/>
    </source>
</evidence>
<reference evidence="28 29" key="2">
    <citation type="submission" date="2018-04" db="EMBL/GenBank/DDBJ databases">
        <title>Serotype diversity and antimicrobial resistance among Salmonella enterica isolated from patients at an equine referral hospital.</title>
        <authorList>
            <person name="Leon I.M."/>
            <person name="Lawhon S.D."/>
            <person name="Norman K.N."/>
            <person name="Threadgill D.S."/>
            <person name="Ohta N."/>
            <person name="Vinasco J."/>
            <person name="Scott H.M."/>
        </authorList>
    </citation>
    <scope>NUCLEOTIDE SEQUENCE [LARGE SCALE GENOMIC DNA]</scope>
    <source>
        <strain evidence="28 29">167</strain>
    </source>
</reference>
<dbReference type="EMBL" id="AAMIHC010000022">
    <property type="protein sequence ID" value="EDH6341810.1"/>
    <property type="molecule type" value="Genomic_DNA"/>
</dbReference>
<evidence type="ECO:0000313" key="9">
    <source>
        <dbReference type="EMBL" id="ECT6084928.1"/>
    </source>
</evidence>
<evidence type="ECO:0000313" key="16">
    <source>
        <dbReference type="EMBL" id="HAB1804637.1"/>
    </source>
</evidence>
<dbReference type="InterPro" id="IPR036412">
    <property type="entry name" value="HAD-like_sf"/>
</dbReference>
<evidence type="ECO:0000313" key="22">
    <source>
        <dbReference type="EMBL" id="HAB5771383.1"/>
    </source>
</evidence>
<dbReference type="EC" id="3.1.3.74" evidence="7"/>
<dbReference type="PANTHER" id="PTHR10000">
    <property type="entry name" value="PHOSPHOSERINE PHOSPHATASE"/>
    <property type="match status" value="1"/>
</dbReference>
<dbReference type="EMBL" id="DAAGBK010000014">
    <property type="protein sequence ID" value="HAB2371873.1"/>
    <property type="molecule type" value="Genomic_DNA"/>
</dbReference>
<evidence type="ECO:0000313" key="27">
    <source>
        <dbReference type="EMBL" id="HAE6730391.1"/>
    </source>
</evidence>
<dbReference type="EMBL" id="AAHDEP010000030">
    <property type="protein sequence ID" value="EBU7986390.1"/>
    <property type="molecule type" value="Genomic_DNA"/>
</dbReference>
<evidence type="ECO:0000313" key="7">
    <source>
        <dbReference type="EMBL" id="EBY0576660.1"/>
    </source>
</evidence>
<dbReference type="EMBL" id="AAKNHU010000019">
    <property type="protein sequence ID" value="ECT6084928.1"/>
    <property type="molecule type" value="Genomic_DNA"/>
</dbReference>
<evidence type="ECO:0000313" key="25">
    <source>
        <dbReference type="EMBL" id="HAE1220553.1"/>
    </source>
</evidence>
<evidence type="ECO:0000313" key="5">
    <source>
        <dbReference type="EMBL" id="EBR0143498.1"/>
    </source>
</evidence>
<dbReference type="EMBL" id="QDOG01000015">
    <property type="protein sequence ID" value="PVL89267.1"/>
    <property type="molecule type" value="Genomic_DNA"/>
</dbReference>
<dbReference type="EMBL" id="AAGQWK010000019">
    <property type="protein sequence ID" value="EBR0143498.1"/>
    <property type="molecule type" value="Genomic_DNA"/>
</dbReference>
<dbReference type="SFLD" id="SFLDS00003">
    <property type="entry name" value="Haloacid_Dehalogenase"/>
    <property type="match status" value="1"/>
</dbReference>
<dbReference type="PROSITE" id="PS01229">
    <property type="entry name" value="COF_2"/>
    <property type="match status" value="1"/>
</dbReference>
<evidence type="ECO:0000313" key="26">
    <source>
        <dbReference type="EMBL" id="HAE1456425.1"/>
    </source>
</evidence>
<dbReference type="EMBL" id="DAAHHO010000015">
    <property type="protein sequence ID" value="HAB6238627.1"/>
    <property type="molecule type" value="Genomic_DNA"/>
</dbReference>
<accession>A0A2T9HX11</accession>
<dbReference type="GO" id="GO:0033883">
    <property type="term" value="F:pyridoxal phosphatase activity"/>
    <property type="evidence" value="ECO:0007669"/>
    <property type="project" value="UniProtKB-EC"/>
</dbReference>
<dbReference type="InterPro" id="IPR000150">
    <property type="entry name" value="Cof"/>
</dbReference>
<evidence type="ECO:0000256" key="2">
    <source>
        <dbReference type="ARBA" id="ARBA00022801"/>
    </source>
</evidence>
<dbReference type="Proteomes" id="UP000245147">
    <property type="component" value="Unassembled WGS sequence"/>
</dbReference>
<protein>
    <submittedName>
        <fullName evidence="28">Cof-type HAD-IIB family hydrolase</fullName>
    </submittedName>
    <submittedName>
        <fullName evidence="7">Pyridoxal phosphatase</fullName>
        <ecNumber evidence="7">3.1.3.74</ecNumber>
    </submittedName>
</protein>
<evidence type="ECO:0000313" key="20">
    <source>
        <dbReference type="EMBL" id="HAB2426440.1"/>
    </source>
</evidence>
<evidence type="ECO:0000313" key="23">
    <source>
        <dbReference type="EMBL" id="HAB5941820.1"/>
    </source>
</evidence>
<keyword evidence="2 28" id="KW-0378">Hydrolase</keyword>
<dbReference type="Gene3D" id="3.30.1240.10">
    <property type="match status" value="1"/>
</dbReference>
<organism evidence="28 29">
    <name type="scientific">Salmonella enterica subsp. enterica serovar Agona</name>
    <dbReference type="NCBI Taxonomy" id="58095"/>
    <lineage>
        <taxon>Bacteria</taxon>
        <taxon>Pseudomonadati</taxon>
        <taxon>Pseudomonadota</taxon>
        <taxon>Gammaproteobacteria</taxon>
        <taxon>Enterobacterales</taxon>
        <taxon>Enterobacteriaceae</taxon>
        <taxon>Salmonella</taxon>
    </lineage>
</organism>
<keyword evidence="1" id="KW-0479">Metal-binding</keyword>
<reference evidence="12" key="4">
    <citation type="submission" date="2018-07" db="EMBL/GenBank/DDBJ databases">
        <authorList>
            <consortium name="PulseNet: The National Subtyping Network for Foodborne Disease Surveillance"/>
            <person name="Tarr C.L."/>
            <person name="Trees E."/>
            <person name="Katz L.S."/>
            <person name="Carleton-Romer H.A."/>
            <person name="Stroika S."/>
            <person name="Kucerova Z."/>
            <person name="Roache K.F."/>
            <person name="Sabol A.L."/>
            <person name="Besser J."/>
            <person name="Gerner-Smidt P."/>
        </authorList>
    </citation>
    <scope>NUCLEOTIDE SEQUENCE</scope>
    <source>
        <strain evidence="12">PNUSAS011364</strain>
        <strain evidence="14">PNUSAS013764</strain>
    </source>
</reference>
<dbReference type="NCBIfam" id="NF007821">
    <property type="entry name" value="PRK10530.1"/>
    <property type="match status" value="1"/>
</dbReference>
<evidence type="ECO:0000313" key="14">
    <source>
        <dbReference type="EMBL" id="EDH7244578.1"/>
    </source>
</evidence>
<dbReference type="EMBL" id="DAAHFX010000017">
    <property type="protein sequence ID" value="HAB5941820.1"/>
    <property type="molecule type" value="Genomic_DNA"/>
</dbReference>
<dbReference type="InterPro" id="IPR006379">
    <property type="entry name" value="HAD-SF_hydro_IIB"/>
</dbReference>
<dbReference type="PRINTS" id="PR00119">
    <property type="entry name" value="CATATPASE"/>
</dbReference>
<reference evidence="9" key="3">
    <citation type="submission" date="2018-07" db="EMBL/GenBank/DDBJ databases">
        <authorList>
            <consortium name="NARMS: The National Antimicrobial Resistance Monitoring System"/>
        </authorList>
    </citation>
    <scope>NUCLEOTIDE SEQUENCE</scope>
    <source>
        <strain evidence="9">CVM N57313F</strain>
        <strain evidence="10">FSIS1607168</strain>
    </source>
</reference>
<evidence type="ECO:0000313" key="13">
    <source>
        <dbReference type="EMBL" id="EDH6341810.1"/>
    </source>
</evidence>
<evidence type="ECO:0000313" key="29">
    <source>
        <dbReference type="Proteomes" id="UP000245147"/>
    </source>
</evidence>
<dbReference type="SUPFAM" id="SSF56784">
    <property type="entry name" value="HAD-like"/>
    <property type="match status" value="1"/>
</dbReference>
<evidence type="ECO:0000313" key="11">
    <source>
        <dbReference type="EMBL" id="EDC9468107.1"/>
    </source>
</evidence>
<reference evidence="8" key="6">
    <citation type="submission" date="2019-01" db="EMBL/GenBank/DDBJ databases">
        <authorList>
            <consortium name="GenomeTrakr network: Whole genome sequencing for foodborne pathogen traceback"/>
        </authorList>
    </citation>
    <scope>NUCLEOTIDE SEQUENCE</scope>
    <source>
        <strain evidence="11">ADRDL-16-8871</strain>
        <strain evidence="8">FSIS21923161</strain>
    </source>
</reference>
<dbReference type="EMBL" id="DAAGXT010000017">
    <property type="protein sequence ID" value="HAB5023233.1"/>
    <property type="molecule type" value="Genomic_DNA"/>
</dbReference>
<dbReference type="Pfam" id="PF08282">
    <property type="entry name" value="Hydrolase_3"/>
    <property type="match status" value="1"/>
</dbReference>
<evidence type="ECO:0000313" key="6">
    <source>
        <dbReference type="EMBL" id="EBU7986390.1"/>
    </source>
</evidence>
<dbReference type="EMBL" id="AAHVIS010000020">
    <property type="protein sequence ID" value="ECA7463477.1"/>
    <property type="molecule type" value="Genomic_DNA"/>
</dbReference>